<sequence length="233" mass="26630">MTRPNLRPWRVSVRAVAGGGFKLRLRASRFASGWGAATAAAVSLHVLIRFRRLFLRMRWRTGRPALISVRHASRSRVCRILDRVNRWCGGGGKTRMGGFKLYPREFELIFPIKKHQDQTFTLKIFKVVSTENILNITNQLTAMLFARFNPSLNRKDHLLIHLFAILISSIWFGLISLHCTNHISQDVGKVVFVVISSPLGACMLFYLRKNRKLTWVLICALILVIIYQLGTLS</sequence>
<evidence type="ECO:0000256" key="1">
    <source>
        <dbReference type="SAM" id="Phobius"/>
    </source>
</evidence>
<keyword evidence="3" id="KW-1185">Reference proteome</keyword>
<comment type="caution">
    <text evidence="2">The sequence shown here is derived from an EMBL/GenBank/DDBJ whole genome shotgun (WGS) entry which is preliminary data.</text>
</comment>
<feature type="transmembrane region" description="Helical" evidence="1">
    <location>
        <begin position="213"/>
        <end position="230"/>
    </location>
</feature>
<reference evidence="2" key="2">
    <citation type="submission" date="2023-06" db="EMBL/GenBank/DDBJ databases">
        <authorList>
            <person name="Ma L."/>
            <person name="Liu K.-W."/>
            <person name="Li Z."/>
            <person name="Hsiao Y.-Y."/>
            <person name="Qi Y."/>
            <person name="Fu T."/>
            <person name="Tang G."/>
            <person name="Zhang D."/>
            <person name="Sun W.-H."/>
            <person name="Liu D.-K."/>
            <person name="Li Y."/>
            <person name="Chen G.-Z."/>
            <person name="Liu X.-D."/>
            <person name="Liao X.-Y."/>
            <person name="Jiang Y.-T."/>
            <person name="Yu X."/>
            <person name="Hao Y."/>
            <person name="Huang J."/>
            <person name="Zhao X.-W."/>
            <person name="Ke S."/>
            <person name="Chen Y.-Y."/>
            <person name="Wu W.-L."/>
            <person name="Hsu J.-L."/>
            <person name="Lin Y.-F."/>
            <person name="Huang M.-D."/>
            <person name="Li C.-Y."/>
            <person name="Huang L."/>
            <person name="Wang Z.-W."/>
            <person name="Zhao X."/>
            <person name="Zhong W.-Y."/>
            <person name="Peng D.-H."/>
            <person name="Ahmad S."/>
            <person name="Lan S."/>
            <person name="Zhang J.-S."/>
            <person name="Tsai W.-C."/>
            <person name="Van De Peer Y."/>
            <person name="Liu Z.-J."/>
        </authorList>
    </citation>
    <scope>NUCLEOTIDE SEQUENCE</scope>
    <source>
        <strain evidence="2">SCP</strain>
        <tissue evidence="2">Leaves</tissue>
    </source>
</reference>
<organism evidence="2 3">
    <name type="scientific">Acorus gramineus</name>
    <name type="common">Dwarf sweet flag</name>
    <dbReference type="NCBI Taxonomy" id="55184"/>
    <lineage>
        <taxon>Eukaryota</taxon>
        <taxon>Viridiplantae</taxon>
        <taxon>Streptophyta</taxon>
        <taxon>Embryophyta</taxon>
        <taxon>Tracheophyta</taxon>
        <taxon>Spermatophyta</taxon>
        <taxon>Magnoliopsida</taxon>
        <taxon>Liliopsida</taxon>
        <taxon>Acoraceae</taxon>
        <taxon>Acorus</taxon>
    </lineage>
</organism>
<evidence type="ECO:0000313" key="3">
    <source>
        <dbReference type="Proteomes" id="UP001179952"/>
    </source>
</evidence>
<dbReference type="AlphaFoldDB" id="A0AAV9ALA1"/>
<feature type="transmembrane region" description="Helical" evidence="1">
    <location>
        <begin position="187"/>
        <end position="206"/>
    </location>
</feature>
<accession>A0AAV9ALA1</accession>
<dbReference type="Proteomes" id="UP001179952">
    <property type="component" value="Unassembled WGS sequence"/>
</dbReference>
<reference evidence="2" key="1">
    <citation type="journal article" date="2023" name="Nat. Commun.">
        <title>Diploid and tetraploid genomes of Acorus and the evolution of monocots.</title>
        <authorList>
            <person name="Ma L."/>
            <person name="Liu K.W."/>
            <person name="Li Z."/>
            <person name="Hsiao Y.Y."/>
            <person name="Qi Y."/>
            <person name="Fu T."/>
            <person name="Tang G.D."/>
            <person name="Zhang D."/>
            <person name="Sun W.H."/>
            <person name="Liu D.K."/>
            <person name="Li Y."/>
            <person name="Chen G.Z."/>
            <person name="Liu X.D."/>
            <person name="Liao X.Y."/>
            <person name="Jiang Y.T."/>
            <person name="Yu X."/>
            <person name="Hao Y."/>
            <person name="Huang J."/>
            <person name="Zhao X.W."/>
            <person name="Ke S."/>
            <person name="Chen Y.Y."/>
            <person name="Wu W.L."/>
            <person name="Hsu J.L."/>
            <person name="Lin Y.F."/>
            <person name="Huang M.D."/>
            <person name="Li C.Y."/>
            <person name="Huang L."/>
            <person name="Wang Z.W."/>
            <person name="Zhao X."/>
            <person name="Zhong W.Y."/>
            <person name="Peng D.H."/>
            <person name="Ahmad S."/>
            <person name="Lan S."/>
            <person name="Zhang J.S."/>
            <person name="Tsai W.C."/>
            <person name="Van de Peer Y."/>
            <person name="Liu Z.J."/>
        </authorList>
    </citation>
    <scope>NUCLEOTIDE SEQUENCE</scope>
    <source>
        <strain evidence="2">SCP</strain>
    </source>
</reference>
<name>A0AAV9ALA1_ACOGR</name>
<protein>
    <submittedName>
        <fullName evidence="2">Uncharacterized protein</fullName>
    </submittedName>
</protein>
<keyword evidence="1" id="KW-1133">Transmembrane helix</keyword>
<feature type="transmembrane region" description="Helical" evidence="1">
    <location>
        <begin position="158"/>
        <end position="175"/>
    </location>
</feature>
<evidence type="ECO:0000313" key="2">
    <source>
        <dbReference type="EMBL" id="KAK1264842.1"/>
    </source>
</evidence>
<gene>
    <name evidence="2" type="ORF">QJS04_geneDACA017014</name>
</gene>
<feature type="transmembrane region" description="Helical" evidence="1">
    <location>
        <begin position="31"/>
        <end position="50"/>
    </location>
</feature>
<keyword evidence="1" id="KW-0472">Membrane</keyword>
<proteinExistence type="predicted"/>
<dbReference type="EMBL" id="JAUJYN010000008">
    <property type="protein sequence ID" value="KAK1264842.1"/>
    <property type="molecule type" value="Genomic_DNA"/>
</dbReference>
<keyword evidence="1" id="KW-0812">Transmembrane</keyword>